<gene>
    <name evidence="1" type="ORF">AFUS01_LOCUS1785</name>
</gene>
<reference evidence="1" key="1">
    <citation type="submission" date="2021-06" db="EMBL/GenBank/DDBJ databases">
        <authorList>
            <person name="Hodson N. C."/>
            <person name="Mongue J. A."/>
            <person name="Jaron S. K."/>
        </authorList>
    </citation>
    <scope>NUCLEOTIDE SEQUENCE</scope>
</reference>
<organism evidence="1 2">
    <name type="scientific">Allacma fusca</name>
    <dbReference type="NCBI Taxonomy" id="39272"/>
    <lineage>
        <taxon>Eukaryota</taxon>
        <taxon>Metazoa</taxon>
        <taxon>Ecdysozoa</taxon>
        <taxon>Arthropoda</taxon>
        <taxon>Hexapoda</taxon>
        <taxon>Collembola</taxon>
        <taxon>Symphypleona</taxon>
        <taxon>Sminthuridae</taxon>
        <taxon>Allacma</taxon>
    </lineage>
</organism>
<dbReference type="Proteomes" id="UP000708208">
    <property type="component" value="Unassembled WGS sequence"/>
</dbReference>
<proteinExistence type="predicted"/>
<evidence type="ECO:0000313" key="2">
    <source>
        <dbReference type="Proteomes" id="UP000708208"/>
    </source>
</evidence>
<evidence type="ECO:0000313" key="1">
    <source>
        <dbReference type="EMBL" id="CAG7667435.1"/>
    </source>
</evidence>
<protein>
    <submittedName>
        <fullName evidence="1">Uncharacterized protein</fullName>
    </submittedName>
</protein>
<name>A0A8J2J120_9HEXA</name>
<comment type="caution">
    <text evidence="1">The sequence shown here is derived from an EMBL/GenBank/DDBJ whole genome shotgun (WGS) entry which is preliminary data.</text>
</comment>
<keyword evidence="2" id="KW-1185">Reference proteome</keyword>
<dbReference type="EMBL" id="CAJVCH010010010">
    <property type="protein sequence ID" value="CAG7667435.1"/>
    <property type="molecule type" value="Genomic_DNA"/>
</dbReference>
<feature type="non-terminal residue" evidence="1">
    <location>
        <position position="10"/>
    </location>
</feature>
<accession>A0A8J2J120</accession>
<sequence>TALIVRSSHP</sequence>